<keyword evidence="5" id="KW-1185">Reference proteome</keyword>
<dbReference type="CDD" id="cd04301">
    <property type="entry name" value="NAT_SF"/>
    <property type="match status" value="1"/>
</dbReference>
<evidence type="ECO:0000259" key="3">
    <source>
        <dbReference type="PROSITE" id="PS51186"/>
    </source>
</evidence>
<keyword evidence="2" id="KW-0012">Acyltransferase</keyword>
<dbReference type="Gene3D" id="3.40.630.30">
    <property type="match status" value="1"/>
</dbReference>
<evidence type="ECO:0000313" key="4">
    <source>
        <dbReference type="EMBL" id="MBL0374814.1"/>
    </source>
</evidence>
<dbReference type="Proteomes" id="UP000633219">
    <property type="component" value="Unassembled WGS sequence"/>
</dbReference>
<gene>
    <name evidence="4" type="ORF">JJB09_22635</name>
</gene>
<dbReference type="SUPFAM" id="SSF55729">
    <property type="entry name" value="Acyl-CoA N-acyltransferases (Nat)"/>
    <property type="match status" value="1"/>
</dbReference>
<dbReference type="PANTHER" id="PTHR43877:SF2">
    <property type="entry name" value="AMINOALKYLPHOSPHONATE N-ACETYLTRANSFERASE-RELATED"/>
    <property type="match status" value="1"/>
</dbReference>
<dbReference type="GO" id="GO:0016747">
    <property type="term" value="F:acyltransferase activity, transferring groups other than amino-acyl groups"/>
    <property type="evidence" value="ECO:0007669"/>
    <property type="project" value="InterPro"/>
</dbReference>
<evidence type="ECO:0000256" key="1">
    <source>
        <dbReference type="ARBA" id="ARBA00022679"/>
    </source>
</evidence>
<keyword evidence="1" id="KW-0808">Transferase</keyword>
<sequence length="153" mass="16556">MSGLFFIRSAGEGDLAAVSKIIEACEPRAPRSVQNLKADLKRPDSEFVVADDGRQLGGMGYAAMAKEETGVVILHRLHVSGNLTGQGIGRDIFAELETCFPDAKRMRVEVEKADEASQGFFTSLGFAEIGWAKQGSDRPHDAEVAILEKSLVF</sequence>
<dbReference type="PROSITE" id="PS51186">
    <property type="entry name" value="GNAT"/>
    <property type="match status" value="1"/>
</dbReference>
<organism evidence="4 5">
    <name type="scientific">Rhizobium setariae</name>
    <dbReference type="NCBI Taxonomy" id="2801340"/>
    <lineage>
        <taxon>Bacteria</taxon>
        <taxon>Pseudomonadati</taxon>
        <taxon>Pseudomonadota</taxon>
        <taxon>Alphaproteobacteria</taxon>
        <taxon>Hyphomicrobiales</taxon>
        <taxon>Rhizobiaceae</taxon>
        <taxon>Rhizobium/Agrobacterium group</taxon>
        <taxon>Rhizobium</taxon>
    </lineage>
</organism>
<evidence type="ECO:0000256" key="2">
    <source>
        <dbReference type="ARBA" id="ARBA00023315"/>
    </source>
</evidence>
<proteinExistence type="predicted"/>
<dbReference type="Pfam" id="PF13673">
    <property type="entry name" value="Acetyltransf_10"/>
    <property type="match status" value="1"/>
</dbReference>
<protein>
    <submittedName>
        <fullName evidence="4">GNAT family N-acetyltransferase</fullName>
    </submittedName>
</protein>
<dbReference type="InterPro" id="IPR016181">
    <property type="entry name" value="Acyl_CoA_acyltransferase"/>
</dbReference>
<dbReference type="RefSeq" id="WP_201663366.1">
    <property type="nucleotide sequence ID" value="NZ_JAEQNC010000016.1"/>
</dbReference>
<accession>A0A937CQQ6</accession>
<evidence type="ECO:0000313" key="5">
    <source>
        <dbReference type="Proteomes" id="UP000633219"/>
    </source>
</evidence>
<dbReference type="EMBL" id="JAEQNC010000016">
    <property type="protein sequence ID" value="MBL0374814.1"/>
    <property type="molecule type" value="Genomic_DNA"/>
</dbReference>
<comment type="caution">
    <text evidence="4">The sequence shown here is derived from an EMBL/GenBank/DDBJ whole genome shotgun (WGS) entry which is preliminary data.</text>
</comment>
<name>A0A937CQQ6_9HYPH</name>
<reference evidence="4" key="1">
    <citation type="submission" date="2021-01" db="EMBL/GenBank/DDBJ databases">
        <title>Rhizobium sp. strain KVB221 16S ribosomal RNA gene Genome sequencing and assembly.</title>
        <authorList>
            <person name="Kang M."/>
        </authorList>
    </citation>
    <scope>NUCLEOTIDE SEQUENCE</scope>
    <source>
        <strain evidence="4">KVB221</strain>
    </source>
</reference>
<dbReference type="AlphaFoldDB" id="A0A937CQQ6"/>
<dbReference type="InterPro" id="IPR000182">
    <property type="entry name" value="GNAT_dom"/>
</dbReference>
<dbReference type="PANTHER" id="PTHR43877">
    <property type="entry name" value="AMINOALKYLPHOSPHONATE N-ACETYLTRANSFERASE-RELATED-RELATED"/>
    <property type="match status" value="1"/>
</dbReference>
<dbReference type="InterPro" id="IPR050832">
    <property type="entry name" value="Bact_Acetyltransf"/>
</dbReference>
<feature type="domain" description="N-acetyltransferase" evidence="3">
    <location>
        <begin position="5"/>
        <end position="152"/>
    </location>
</feature>